<dbReference type="EMBL" id="MN052921">
    <property type="protein sequence ID" value="QDP17888.1"/>
    <property type="molecule type" value="Genomic_DNA"/>
</dbReference>
<evidence type="ECO:0000313" key="3">
    <source>
        <dbReference type="EMBL" id="QDP17888.1"/>
    </source>
</evidence>
<keyword evidence="2" id="KW-0732">Signal</keyword>
<keyword evidence="1" id="KW-0812">Transmembrane</keyword>
<proteinExistence type="predicted"/>
<feature type="signal peptide" evidence="2">
    <location>
        <begin position="1"/>
        <end position="18"/>
    </location>
</feature>
<evidence type="ECO:0000256" key="1">
    <source>
        <dbReference type="SAM" id="Phobius"/>
    </source>
</evidence>
<gene>
    <name evidence="3" type="primary">nad6</name>
</gene>
<accession>A0A516IMM3</accession>
<keyword evidence="1" id="KW-0472">Membrane</keyword>
<feature type="transmembrane region" description="Helical" evidence="1">
    <location>
        <begin position="115"/>
        <end position="135"/>
    </location>
</feature>
<organism evidence="3">
    <name type="scientific">Parachtes teruelis</name>
    <dbReference type="NCBI Taxonomy" id="1110494"/>
    <lineage>
        <taxon>Eukaryota</taxon>
        <taxon>Metazoa</taxon>
        <taxon>Ecdysozoa</taxon>
        <taxon>Arthropoda</taxon>
        <taxon>Chelicerata</taxon>
        <taxon>Arachnida</taxon>
        <taxon>Araneae</taxon>
        <taxon>Araneomorphae</taxon>
        <taxon>Haplogynae</taxon>
        <taxon>Dysderoidea</taxon>
        <taxon>Dysderidae</taxon>
        <taxon>Parachtes</taxon>
    </lineage>
</organism>
<dbReference type="AlphaFoldDB" id="A0A516IMM3"/>
<feature type="transmembrane region" description="Helical" evidence="1">
    <location>
        <begin position="42"/>
        <end position="63"/>
    </location>
</feature>
<keyword evidence="1" id="KW-1133">Transmembrane helix</keyword>
<reference evidence="3" key="1">
    <citation type="journal article" date="2019" name="BMC Genomics">
        <title>Arm-less mitochondrial tRNAs conserved for over 30 millions of years in spiders.</title>
        <authorList>
            <person name="Pons J."/>
            <person name="Bover P."/>
            <person name="Bidegaray-Batista L."/>
            <person name="Arnedo M."/>
        </authorList>
    </citation>
    <scope>NUCLEOTIDE SEQUENCE</scope>
    <source>
        <strain evidence="3">L103</strain>
    </source>
</reference>
<evidence type="ECO:0000256" key="2">
    <source>
        <dbReference type="SAM" id="SignalP"/>
    </source>
</evidence>
<name>A0A516IMM3_9ARAC</name>
<sequence>MMLFLLGLIFLLLDHAMGGIICIMGIVVWYFYQNYVISSSVWFGLVMILVLISGVLILFTYMVSLTPNDSFEISSVWASLLLLLTMMVCKEKYLFYGFDISFLSLSLWEMDFMVYLLFGLGFLLLVMLFIIEVVMMSMGPLRVE</sequence>
<protein>
    <submittedName>
        <fullName evidence="3">NADH dehydrogenase subunit 6</fullName>
    </submittedName>
</protein>
<keyword evidence="3" id="KW-0496">Mitochondrion</keyword>
<geneLocation type="mitochondrion" evidence="3"/>
<feature type="chain" id="PRO_5021739926" evidence="2">
    <location>
        <begin position="19"/>
        <end position="144"/>
    </location>
</feature>